<dbReference type="AlphaFoldDB" id="A0A9W9JMI7"/>
<dbReference type="OrthoDB" id="978at2759"/>
<dbReference type="PANTHER" id="PTHR12303">
    <property type="entry name" value="CARNOSINE N-METHYLTRANSFERASE"/>
    <property type="match status" value="1"/>
</dbReference>
<gene>
    <name evidence="1" type="ORF">N7472_004303</name>
</gene>
<keyword evidence="2" id="KW-1185">Reference proteome</keyword>
<reference evidence="1" key="2">
    <citation type="journal article" date="2023" name="IMA Fungus">
        <title>Comparative genomic study of the Penicillium genus elucidates a diverse pangenome and 15 lateral gene transfer events.</title>
        <authorList>
            <person name="Petersen C."/>
            <person name="Sorensen T."/>
            <person name="Nielsen M.R."/>
            <person name="Sondergaard T.E."/>
            <person name="Sorensen J.L."/>
            <person name="Fitzpatrick D.A."/>
            <person name="Frisvad J.C."/>
            <person name="Nielsen K.L."/>
        </authorList>
    </citation>
    <scope>NUCLEOTIDE SEQUENCE</scope>
    <source>
        <strain evidence="1">IBT 16849</strain>
    </source>
</reference>
<dbReference type="Gene3D" id="3.40.50.150">
    <property type="entry name" value="Vaccinia Virus protein VP39"/>
    <property type="match status" value="1"/>
</dbReference>
<dbReference type="Pfam" id="PF07942">
    <property type="entry name" value="CARME"/>
    <property type="match status" value="1"/>
</dbReference>
<organism evidence="1 2">
    <name type="scientific">Penicillium cf. griseofulvum</name>
    <dbReference type="NCBI Taxonomy" id="2972120"/>
    <lineage>
        <taxon>Eukaryota</taxon>
        <taxon>Fungi</taxon>
        <taxon>Dikarya</taxon>
        <taxon>Ascomycota</taxon>
        <taxon>Pezizomycotina</taxon>
        <taxon>Eurotiomycetes</taxon>
        <taxon>Eurotiomycetidae</taxon>
        <taxon>Eurotiales</taxon>
        <taxon>Aspergillaceae</taxon>
        <taxon>Penicillium</taxon>
    </lineage>
</organism>
<evidence type="ECO:0000313" key="2">
    <source>
        <dbReference type="Proteomes" id="UP001150879"/>
    </source>
</evidence>
<protein>
    <submittedName>
        <fullName evidence="1">Uncharacterized protein</fullName>
    </submittedName>
</protein>
<dbReference type="EMBL" id="JAPQKP010000003">
    <property type="protein sequence ID" value="KAJ5199099.1"/>
    <property type="molecule type" value="Genomic_DNA"/>
</dbReference>
<accession>A0A9W9JMI7</accession>
<dbReference type="InterPro" id="IPR012901">
    <property type="entry name" value="CARME"/>
</dbReference>
<dbReference type="SMART" id="SM01296">
    <property type="entry name" value="N2227"/>
    <property type="match status" value="1"/>
</dbReference>
<sequence>MHTSIYLSRFLALLLCIVFPLYIAIRGSASLSDIAFLLSSLSSRAEALHAEITSPLAAPPEPIFKEAFEASAEPAKPVRTPNGGRRKRDTSLPDGLAHCINSFEQYPFLAEKVLQRKHARYSKQTPAQKVISNNLGYPAHFEKARKGIEVNARFSEKIAQIAREAYHTGPLALEDNEDAEFGVVDLAFAHLSRDWSTQGVKERQAVFPPVLDGLEQHFGGNGGGNKVLVPGSGMGRLASDLADLGYDVTANELDYGSILAYHLLTNHTSSLHQHTLQPFVTKWTHQANPSSRYSTLTVPDHWPNKAVKLVEGDFLEMFPEDGEFDAVVTLFFIDISNNVIDFLSNIHRLLKPGGVWINLGPLKWGTHTALQLSAEEVLQLADTLGFDVDHTSRKSIDSLYSEQPETLLKFTYGECLPFSCDGLLMRRAVTQFWSATKRG</sequence>
<dbReference type="GO" id="GO:0008757">
    <property type="term" value="F:S-adenosylmethionine-dependent methyltransferase activity"/>
    <property type="evidence" value="ECO:0007669"/>
    <property type="project" value="InterPro"/>
</dbReference>
<dbReference type="CDD" id="cd02440">
    <property type="entry name" value="AdoMet_MTases"/>
    <property type="match status" value="1"/>
</dbReference>
<proteinExistence type="predicted"/>
<dbReference type="SUPFAM" id="SSF53335">
    <property type="entry name" value="S-adenosyl-L-methionine-dependent methyltransferases"/>
    <property type="match status" value="1"/>
</dbReference>
<evidence type="ECO:0000313" key="1">
    <source>
        <dbReference type="EMBL" id="KAJ5199099.1"/>
    </source>
</evidence>
<name>A0A9W9JMI7_9EURO</name>
<dbReference type="PANTHER" id="PTHR12303:SF13">
    <property type="match status" value="1"/>
</dbReference>
<comment type="caution">
    <text evidence="1">The sequence shown here is derived from an EMBL/GenBank/DDBJ whole genome shotgun (WGS) entry which is preliminary data.</text>
</comment>
<dbReference type="Proteomes" id="UP001150879">
    <property type="component" value="Unassembled WGS sequence"/>
</dbReference>
<reference evidence="1" key="1">
    <citation type="submission" date="2022-11" db="EMBL/GenBank/DDBJ databases">
        <authorList>
            <person name="Petersen C."/>
        </authorList>
    </citation>
    <scope>NUCLEOTIDE SEQUENCE</scope>
    <source>
        <strain evidence="1">IBT 16849</strain>
    </source>
</reference>
<dbReference type="InterPro" id="IPR029063">
    <property type="entry name" value="SAM-dependent_MTases_sf"/>
</dbReference>